<dbReference type="EMBL" id="JBHSLL010000051">
    <property type="protein sequence ID" value="MFC5387017.1"/>
    <property type="molecule type" value="Genomic_DNA"/>
</dbReference>
<evidence type="ECO:0000313" key="2">
    <source>
        <dbReference type="EMBL" id="MFC5387017.1"/>
    </source>
</evidence>
<evidence type="ECO:0000256" key="1">
    <source>
        <dbReference type="SAM" id="Phobius"/>
    </source>
</evidence>
<keyword evidence="3" id="KW-1185">Reference proteome</keyword>
<name>A0ABW0GZS9_9HYPH</name>
<protein>
    <submittedName>
        <fullName evidence="2">Uncharacterized protein</fullName>
    </submittedName>
</protein>
<dbReference type="Proteomes" id="UP001596016">
    <property type="component" value="Unassembled WGS sequence"/>
</dbReference>
<gene>
    <name evidence="2" type="ORF">ACFPLB_13715</name>
</gene>
<proteinExistence type="predicted"/>
<keyword evidence="1" id="KW-0812">Transmembrane</keyword>
<keyword evidence="1" id="KW-1133">Transmembrane helix</keyword>
<reference evidence="3" key="1">
    <citation type="journal article" date="2019" name="Int. J. Syst. Evol. Microbiol.">
        <title>The Global Catalogue of Microorganisms (GCM) 10K type strain sequencing project: providing services to taxonomists for standard genome sequencing and annotation.</title>
        <authorList>
            <consortium name="The Broad Institute Genomics Platform"/>
            <consortium name="The Broad Institute Genome Sequencing Center for Infectious Disease"/>
            <person name="Wu L."/>
            <person name="Ma J."/>
        </authorList>
    </citation>
    <scope>NUCLEOTIDE SEQUENCE [LARGE SCALE GENOMIC DNA]</scope>
    <source>
        <strain evidence="3">CGMCC 4.1415</strain>
    </source>
</reference>
<keyword evidence="1" id="KW-0472">Membrane</keyword>
<sequence length="78" mass="7979">MANSGATLRNIRQNLAISLPAMAGLLAGVFNGDVHMVEGMLIHQLAVLVVTANAIRFLSVPRGPGGCQFVPAAVPATA</sequence>
<evidence type="ECO:0000313" key="3">
    <source>
        <dbReference type="Proteomes" id="UP001596016"/>
    </source>
</evidence>
<feature type="transmembrane region" description="Helical" evidence="1">
    <location>
        <begin position="41"/>
        <end position="59"/>
    </location>
</feature>
<dbReference type="RefSeq" id="WP_378230565.1">
    <property type="nucleotide sequence ID" value="NZ_JBHSLL010000051.1"/>
</dbReference>
<comment type="caution">
    <text evidence="2">The sequence shown here is derived from an EMBL/GenBank/DDBJ whole genome shotgun (WGS) entry which is preliminary data.</text>
</comment>
<organism evidence="2 3">
    <name type="scientific">Aquamicrobium segne</name>
    <dbReference type="NCBI Taxonomy" id="469547"/>
    <lineage>
        <taxon>Bacteria</taxon>
        <taxon>Pseudomonadati</taxon>
        <taxon>Pseudomonadota</taxon>
        <taxon>Alphaproteobacteria</taxon>
        <taxon>Hyphomicrobiales</taxon>
        <taxon>Phyllobacteriaceae</taxon>
        <taxon>Aquamicrobium</taxon>
    </lineage>
</organism>
<accession>A0ABW0GZS9</accession>